<dbReference type="STRING" id="290512.Paes_2123"/>
<dbReference type="PANTHER" id="PTHR33359:SF1">
    <property type="entry name" value="MOLYBDOPTERIN SYNTHASE SULFUR CARRIER SUBUNIT"/>
    <property type="match status" value="1"/>
</dbReference>
<dbReference type="eggNOG" id="COG1977">
    <property type="taxonomic scope" value="Bacteria"/>
</dbReference>
<dbReference type="GO" id="GO:0000166">
    <property type="term" value="F:nucleotide binding"/>
    <property type="evidence" value="ECO:0007669"/>
    <property type="project" value="UniProtKB-KW"/>
</dbReference>
<dbReference type="SUPFAM" id="SSF54285">
    <property type="entry name" value="MoaD/ThiS"/>
    <property type="match status" value="1"/>
</dbReference>
<keyword evidence="1" id="KW-0547">Nucleotide-binding</keyword>
<dbReference type="InterPro" id="IPR044672">
    <property type="entry name" value="MOCS2A"/>
</dbReference>
<evidence type="ECO:0000313" key="4">
    <source>
        <dbReference type="EMBL" id="ACF47127.1"/>
    </source>
</evidence>
<dbReference type="UniPathway" id="UPA00344"/>
<dbReference type="InterPro" id="IPR003749">
    <property type="entry name" value="ThiS/MoaD-like"/>
</dbReference>
<evidence type="ECO:0000256" key="3">
    <source>
        <dbReference type="ARBA" id="ARBA00024247"/>
    </source>
</evidence>
<dbReference type="HOGENOM" id="CLU_114601_4_3_10"/>
<proteinExistence type="inferred from homology"/>
<evidence type="ECO:0000256" key="1">
    <source>
        <dbReference type="ARBA" id="ARBA00022741"/>
    </source>
</evidence>
<dbReference type="KEGG" id="paa:Paes_2123"/>
<evidence type="ECO:0000256" key="2">
    <source>
        <dbReference type="ARBA" id="ARBA00024200"/>
    </source>
</evidence>
<protein>
    <recommendedName>
        <fullName evidence="3">Molybdopterin synthase sulfur carrier subunit</fullName>
    </recommendedName>
</protein>
<dbReference type="CDD" id="cd00754">
    <property type="entry name" value="Ubl_MoaD"/>
    <property type="match status" value="1"/>
</dbReference>
<gene>
    <name evidence="4" type="ordered locus">Paes_2123</name>
</gene>
<keyword evidence="5" id="KW-1185">Reference proteome</keyword>
<dbReference type="Gene3D" id="3.10.20.30">
    <property type="match status" value="1"/>
</dbReference>
<accession>B4S5T0</accession>
<dbReference type="PANTHER" id="PTHR33359">
    <property type="entry name" value="MOLYBDOPTERIN SYNTHASE SULFUR CARRIER SUBUNIT"/>
    <property type="match status" value="1"/>
</dbReference>
<dbReference type="EMBL" id="CP001108">
    <property type="protein sequence ID" value="ACF47127.1"/>
    <property type="molecule type" value="Genomic_DNA"/>
</dbReference>
<reference evidence="4" key="1">
    <citation type="submission" date="2008-06" db="EMBL/GenBank/DDBJ databases">
        <title>Complete sequence of chromosome of Prosthecochloris aestuarii DSM 271.</title>
        <authorList>
            <consortium name="US DOE Joint Genome Institute"/>
            <person name="Lucas S."/>
            <person name="Copeland A."/>
            <person name="Lapidus A."/>
            <person name="Glavina del Rio T."/>
            <person name="Dalin E."/>
            <person name="Tice H."/>
            <person name="Bruce D."/>
            <person name="Goodwin L."/>
            <person name="Pitluck S."/>
            <person name="Schmutz J."/>
            <person name="Larimer F."/>
            <person name="Land M."/>
            <person name="Hauser L."/>
            <person name="Kyrpides N."/>
            <person name="Anderson I."/>
            <person name="Liu Z."/>
            <person name="Li T."/>
            <person name="Zhao F."/>
            <person name="Overmann J."/>
            <person name="Bryant D.A."/>
            <person name="Richardson P."/>
        </authorList>
    </citation>
    <scope>NUCLEOTIDE SEQUENCE [LARGE SCALE GENOMIC DNA]</scope>
    <source>
        <strain evidence="4">DSM 271</strain>
    </source>
</reference>
<dbReference type="InterPro" id="IPR012675">
    <property type="entry name" value="Beta-grasp_dom_sf"/>
</dbReference>
<organism evidence="4 5">
    <name type="scientific">Prosthecochloris aestuarii (strain DSM 271 / SK 413)</name>
    <dbReference type="NCBI Taxonomy" id="290512"/>
    <lineage>
        <taxon>Bacteria</taxon>
        <taxon>Pseudomonadati</taxon>
        <taxon>Chlorobiota</taxon>
        <taxon>Chlorobiia</taxon>
        <taxon>Chlorobiales</taxon>
        <taxon>Chlorobiaceae</taxon>
        <taxon>Prosthecochloris</taxon>
    </lineage>
</organism>
<sequence length="85" mass="9366">MSNEHTMDITVQCFASAREILARRSFQMTVAEGTTIGMLEKEIRSMSSQLAELPFMLALNMSYPSRETVVREGDEVAIIPPVSGG</sequence>
<evidence type="ECO:0000313" key="5">
    <source>
        <dbReference type="Proteomes" id="UP000002725"/>
    </source>
</evidence>
<dbReference type="Pfam" id="PF02597">
    <property type="entry name" value="ThiS"/>
    <property type="match status" value="1"/>
</dbReference>
<dbReference type="InterPro" id="IPR016155">
    <property type="entry name" value="Mopterin_synth/thiamin_S_b"/>
</dbReference>
<name>B4S5T0_PROA2</name>
<dbReference type="AlphaFoldDB" id="B4S5T0"/>
<dbReference type="GO" id="GO:1990133">
    <property type="term" value="C:molybdopterin adenylyltransferase complex"/>
    <property type="evidence" value="ECO:0007669"/>
    <property type="project" value="TreeGrafter"/>
</dbReference>
<comment type="similarity">
    <text evidence="2">Belongs to the MoaD family.</text>
</comment>
<dbReference type="Proteomes" id="UP000002725">
    <property type="component" value="Chromosome"/>
</dbReference>
<dbReference type="GO" id="GO:0006777">
    <property type="term" value="P:Mo-molybdopterin cofactor biosynthetic process"/>
    <property type="evidence" value="ECO:0007669"/>
    <property type="project" value="InterPro"/>
</dbReference>